<dbReference type="GO" id="GO:0042121">
    <property type="term" value="P:alginic acid biosynthetic process"/>
    <property type="evidence" value="ECO:0007669"/>
    <property type="project" value="UniProtKB-KW"/>
</dbReference>
<feature type="transmembrane region" description="Helical" evidence="14">
    <location>
        <begin position="445"/>
        <end position="470"/>
    </location>
</feature>
<feature type="transmembrane region" description="Helical" evidence="14">
    <location>
        <begin position="352"/>
        <end position="372"/>
    </location>
</feature>
<gene>
    <name evidence="15" type="ORF">DI549_11250</name>
</gene>
<dbReference type="PANTHER" id="PTHR13285:SF23">
    <property type="entry name" value="TEICHOIC ACID D-ALANYLTRANSFERASE"/>
    <property type="match status" value="1"/>
</dbReference>
<reference evidence="15 16" key="1">
    <citation type="submission" date="2017-08" db="EMBL/GenBank/DDBJ databases">
        <title>Infants hospitalized years apart are colonized by the same room-sourced microbial strains.</title>
        <authorList>
            <person name="Brooks B."/>
            <person name="Olm M.R."/>
            <person name="Firek B.A."/>
            <person name="Baker R."/>
            <person name="Thomas B.C."/>
            <person name="Morowitz M.J."/>
            <person name="Banfield J.F."/>
        </authorList>
    </citation>
    <scope>NUCLEOTIDE SEQUENCE [LARGE SCALE GENOMIC DNA]</scope>
    <source>
        <strain evidence="15">S2_005_001_R2_27</strain>
    </source>
</reference>
<evidence type="ECO:0000256" key="6">
    <source>
        <dbReference type="ARBA" id="ARBA00022679"/>
    </source>
</evidence>
<dbReference type="InterPro" id="IPR028362">
    <property type="entry name" value="AlgI"/>
</dbReference>
<dbReference type="PIRSF" id="PIRSF016636">
    <property type="entry name" value="AlgI_DltB"/>
    <property type="match status" value="1"/>
</dbReference>
<evidence type="ECO:0000256" key="2">
    <source>
        <dbReference type="ARBA" id="ARBA00005182"/>
    </source>
</evidence>
<feature type="transmembrane region" description="Helical" evidence="14">
    <location>
        <begin position="7"/>
        <end position="26"/>
    </location>
</feature>
<protein>
    <recommendedName>
        <fullName evidence="4">Probable alginate O-acetylase AlgI</fullName>
    </recommendedName>
    <alternativeName>
        <fullName evidence="12">Alginate biosynthesis protein AlgI</fullName>
    </alternativeName>
</protein>
<dbReference type="GO" id="GO:0016746">
    <property type="term" value="F:acyltransferase activity"/>
    <property type="evidence" value="ECO:0007669"/>
    <property type="project" value="UniProtKB-KW"/>
</dbReference>
<evidence type="ECO:0000256" key="11">
    <source>
        <dbReference type="ARBA" id="ARBA00023315"/>
    </source>
</evidence>
<evidence type="ECO:0000256" key="13">
    <source>
        <dbReference type="PIRNR" id="PIRNR016636"/>
    </source>
</evidence>
<evidence type="ECO:0000256" key="7">
    <source>
        <dbReference type="ARBA" id="ARBA00022692"/>
    </source>
</evidence>
<dbReference type="PANTHER" id="PTHR13285">
    <property type="entry name" value="ACYLTRANSFERASE"/>
    <property type="match status" value="1"/>
</dbReference>
<dbReference type="InterPro" id="IPR051085">
    <property type="entry name" value="MB_O-acyltransferase"/>
</dbReference>
<comment type="caution">
    <text evidence="15">The sequence shown here is derived from an EMBL/GenBank/DDBJ whole genome shotgun (WGS) entry which is preliminary data.</text>
</comment>
<evidence type="ECO:0000256" key="10">
    <source>
        <dbReference type="ARBA" id="ARBA00023136"/>
    </source>
</evidence>
<dbReference type="GO" id="GO:0005886">
    <property type="term" value="C:plasma membrane"/>
    <property type="evidence" value="ECO:0007669"/>
    <property type="project" value="UniProtKB-SubCell"/>
</dbReference>
<dbReference type="AlphaFoldDB" id="A0A2W5T7W9"/>
<feature type="transmembrane region" description="Helical" evidence="14">
    <location>
        <begin position="404"/>
        <end position="425"/>
    </location>
</feature>
<keyword evidence="5 13" id="KW-1003">Cell membrane</keyword>
<evidence type="ECO:0000256" key="9">
    <source>
        <dbReference type="ARBA" id="ARBA00022989"/>
    </source>
</evidence>
<evidence type="ECO:0000256" key="8">
    <source>
        <dbReference type="ARBA" id="ARBA00022841"/>
    </source>
</evidence>
<evidence type="ECO:0000256" key="3">
    <source>
        <dbReference type="ARBA" id="ARBA00010323"/>
    </source>
</evidence>
<dbReference type="PIRSF" id="PIRSF500217">
    <property type="entry name" value="AlgI"/>
    <property type="match status" value="1"/>
</dbReference>
<dbReference type="Proteomes" id="UP000248887">
    <property type="component" value="Unassembled WGS sequence"/>
</dbReference>
<dbReference type="EMBL" id="QFQD01000031">
    <property type="protein sequence ID" value="PZQ82520.1"/>
    <property type="molecule type" value="Genomic_DNA"/>
</dbReference>
<comment type="pathway">
    <text evidence="2">Glycan biosynthesis; alginate biosynthesis.</text>
</comment>
<sequence>MVFSSVTFLFYFLPAFLISYFAMPGVRTKNLVLLAFSLVFYAWGGLANVAVLAVSIVANYGFALLIDRQQPRGRLRMLGLAVAANLAGLIAFKYAGFLAENLNILLEPTGLSLPVVHLALPLGISFFTFHAISYLVDVYRRKARANGRFEEIAVYITMFPQLVAGPIVRYSTIAHRIRNRRTTLGRVSAGLRIFVIGLSWKVLIADQVAPIVSAVFDETAVPNLAEAWLGVTAYALQIYFDFGGYSNMAIGLALAMGLKFPRNFDLPYGALSITDFWRRWHMSLSSWFRDYVYIPLGGNRRGHVHTALNLWTVFLLCGLWHGASWTFVIWGIHHGTFLVLERTRLGAALKAGPRLIGHAYVLLVVLSGWVWFRANGLDEALTLFESLVGLNGTGPLSVKLSSQLAPLTIAVMVIGWPLAMFGLPQPGAGRMPAKVRSLLYATSDTVVVALLYTLCILSVAAATYSPFLYFRF</sequence>
<feature type="transmembrane region" description="Helical" evidence="14">
    <location>
        <begin position="38"/>
        <end position="65"/>
    </location>
</feature>
<evidence type="ECO:0000256" key="1">
    <source>
        <dbReference type="ARBA" id="ARBA00004651"/>
    </source>
</evidence>
<keyword evidence="7 14" id="KW-0812">Transmembrane</keyword>
<evidence type="ECO:0000256" key="12">
    <source>
        <dbReference type="ARBA" id="ARBA00031030"/>
    </source>
</evidence>
<feature type="transmembrane region" description="Helical" evidence="14">
    <location>
        <begin position="310"/>
        <end position="332"/>
    </location>
</feature>
<name>A0A2W5T7W9_ANCNO</name>
<evidence type="ECO:0000256" key="4">
    <source>
        <dbReference type="ARBA" id="ARBA00016084"/>
    </source>
</evidence>
<feature type="transmembrane region" description="Helical" evidence="14">
    <location>
        <begin position="77"/>
        <end position="95"/>
    </location>
</feature>
<evidence type="ECO:0000313" key="16">
    <source>
        <dbReference type="Proteomes" id="UP000248887"/>
    </source>
</evidence>
<feature type="transmembrane region" description="Helical" evidence="14">
    <location>
        <begin position="115"/>
        <end position="136"/>
    </location>
</feature>
<keyword evidence="8" id="KW-0016">Alginate biosynthesis</keyword>
<keyword evidence="10 13" id="KW-0472">Membrane</keyword>
<dbReference type="InterPro" id="IPR024194">
    <property type="entry name" value="Ac/AlaTfrase_AlgI/DltB"/>
</dbReference>
<evidence type="ECO:0000256" key="14">
    <source>
        <dbReference type="SAM" id="Phobius"/>
    </source>
</evidence>
<evidence type="ECO:0000313" key="15">
    <source>
        <dbReference type="EMBL" id="PZQ82520.1"/>
    </source>
</evidence>
<dbReference type="Pfam" id="PF03062">
    <property type="entry name" value="MBOAT"/>
    <property type="match status" value="1"/>
</dbReference>
<accession>A0A2W5T7W9</accession>
<keyword evidence="9 14" id="KW-1133">Transmembrane helix</keyword>
<dbReference type="InterPro" id="IPR004299">
    <property type="entry name" value="MBOAT_fam"/>
</dbReference>
<comment type="subcellular location">
    <subcellularLocation>
        <location evidence="1">Cell membrane</location>
        <topology evidence="1">Multi-pass membrane protein</topology>
    </subcellularLocation>
</comment>
<organism evidence="15 16">
    <name type="scientific">Ancylobacter novellus</name>
    <name type="common">Thiobacillus novellus</name>
    <dbReference type="NCBI Taxonomy" id="921"/>
    <lineage>
        <taxon>Bacteria</taxon>
        <taxon>Pseudomonadati</taxon>
        <taxon>Pseudomonadota</taxon>
        <taxon>Alphaproteobacteria</taxon>
        <taxon>Hyphomicrobiales</taxon>
        <taxon>Xanthobacteraceae</taxon>
        <taxon>Ancylobacter</taxon>
    </lineage>
</organism>
<keyword evidence="6 13" id="KW-0808">Transferase</keyword>
<proteinExistence type="inferred from homology"/>
<keyword evidence="11 13" id="KW-0012">Acyltransferase</keyword>
<evidence type="ECO:0000256" key="5">
    <source>
        <dbReference type="ARBA" id="ARBA00022475"/>
    </source>
</evidence>
<comment type="similarity">
    <text evidence="3 13">Belongs to the membrane-bound acyltransferase family.</text>
</comment>